<proteinExistence type="predicted"/>
<protein>
    <recommendedName>
        <fullName evidence="1">Sulfotransferase domain-containing protein</fullName>
    </recommendedName>
</protein>
<accession>A0A7M7P278</accession>
<name>A0A7M7P278_STRPU</name>
<dbReference type="Gene3D" id="3.40.50.300">
    <property type="entry name" value="P-loop containing nucleotide triphosphate hydrolases"/>
    <property type="match status" value="1"/>
</dbReference>
<keyword evidence="3" id="KW-1185">Reference proteome</keyword>
<evidence type="ECO:0000313" key="2">
    <source>
        <dbReference type="EnsemblMetazoa" id="XP_030844077"/>
    </source>
</evidence>
<dbReference type="EnsemblMetazoa" id="XM_030988217">
    <property type="protein sequence ID" value="XP_030844077"/>
    <property type="gene ID" value="LOC589179"/>
</dbReference>
<reference evidence="3" key="1">
    <citation type="submission" date="2015-02" db="EMBL/GenBank/DDBJ databases">
        <title>Genome sequencing for Strongylocentrotus purpuratus.</title>
        <authorList>
            <person name="Murali S."/>
            <person name="Liu Y."/>
            <person name="Vee V."/>
            <person name="English A."/>
            <person name="Wang M."/>
            <person name="Skinner E."/>
            <person name="Han Y."/>
            <person name="Muzny D.M."/>
            <person name="Worley K.C."/>
            <person name="Gibbs R.A."/>
        </authorList>
    </citation>
    <scope>NUCLEOTIDE SEQUENCE</scope>
</reference>
<dbReference type="OrthoDB" id="205623at2759"/>
<evidence type="ECO:0000259" key="1">
    <source>
        <dbReference type="Pfam" id="PF00685"/>
    </source>
</evidence>
<dbReference type="AlphaFoldDB" id="A0A7M7P278"/>
<dbReference type="Proteomes" id="UP000007110">
    <property type="component" value="Unassembled WGS sequence"/>
</dbReference>
<dbReference type="KEGG" id="spu:589179"/>
<dbReference type="InParanoid" id="A0A7M7P278"/>
<dbReference type="SUPFAM" id="SSF52540">
    <property type="entry name" value="P-loop containing nucleoside triphosphate hydrolases"/>
    <property type="match status" value="1"/>
</dbReference>
<organism evidence="2 3">
    <name type="scientific">Strongylocentrotus purpuratus</name>
    <name type="common">Purple sea urchin</name>
    <dbReference type="NCBI Taxonomy" id="7668"/>
    <lineage>
        <taxon>Eukaryota</taxon>
        <taxon>Metazoa</taxon>
        <taxon>Echinodermata</taxon>
        <taxon>Eleutherozoa</taxon>
        <taxon>Echinozoa</taxon>
        <taxon>Echinoidea</taxon>
        <taxon>Euechinoidea</taxon>
        <taxon>Echinacea</taxon>
        <taxon>Camarodonta</taxon>
        <taxon>Echinidea</taxon>
        <taxon>Strongylocentrotidae</taxon>
        <taxon>Strongylocentrotus</taxon>
    </lineage>
</organism>
<feature type="domain" description="Sulfotransferase" evidence="1">
    <location>
        <begin position="5"/>
        <end position="70"/>
    </location>
</feature>
<evidence type="ECO:0000313" key="3">
    <source>
        <dbReference type="Proteomes" id="UP000007110"/>
    </source>
</evidence>
<dbReference type="RefSeq" id="XP_030844077.1">
    <property type="nucleotide sequence ID" value="XM_030988217.1"/>
</dbReference>
<dbReference type="GO" id="GO:0008146">
    <property type="term" value="F:sulfotransferase activity"/>
    <property type="evidence" value="ECO:0007669"/>
    <property type="project" value="InterPro"/>
</dbReference>
<dbReference type="InterPro" id="IPR000863">
    <property type="entry name" value="Sulfotransferase_dom"/>
</dbReference>
<reference evidence="2" key="2">
    <citation type="submission" date="2021-01" db="UniProtKB">
        <authorList>
            <consortium name="EnsemblMetazoa"/>
        </authorList>
    </citation>
    <scope>IDENTIFICATION</scope>
</reference>
<dbReference type="GeneID" id="589179"/>
<sequence length="77" mass="9066">MVELTEMKGMKKTYQEIEEKMGDTGRLVTRLFGQLPYLRKGKVGGWKDEFTVAENEYFDKIYQQNMEGSGIEFQFEL</sequence>
<dbReference type="InterPro" id="IPR027417">
    <property type="entry name" value="P-loop_NTPase"/>
</dbReference>
<dbReference type="Pfam" id="PF00685">
    <property type="entry name" value="Sulfotransfer_1"/>
    <property type="match status" value="1"/>
</dbReference>